<dbReference type="Proteomes" id="UP000250140">
    <property type="component" value="Unassembled WGS sequence"/>
</dbReference>
<evidence type="ECO:0000313" key="2">
    <source>
        <dbReference type="Proteomes" id="UP000250140"/>
    </source>
</evidence>
<sequence>MHFTDVFRSEGIRRIAVRILELLRKLESLNHALCHLDKLQAQSPSTNLESIKDATLSCRRPPEQFPAKAKKYEESLGV</sequence>
<protein>
    <submittedName>
        <fullName evidence="1">Uncharacterized protein</fullName>
    </submittedName>
</protein>
<gene>
    <name evidence="1" type="ORF">AOQ84DRAFT_357289</name>
</gene>
<evidence type="ECO:0000313" key="1">
    <source>
        <dbReference type="EMBL" id="OCL02613.1"/>
    </source>
</evidence>
<proteinExistence type="predicted"/>
<organism evidence="1 2">
    <name type="scientific">Glonium stellatum</name>
    <dbReference type="NCBI Taxonomy" id="574774"/>
    <lineage>
        <taxon>Eukaryota</taxon>
        <taxon>Fungi</taxon>
        <taxon>Dikarya</taxon>
        <taxon>Ascomycota</taxon>
        <taxon>Pezizomycotina</taxon>
        <taxon>Dothideomycetes</taxon>
        <taxon>Pleosporomycetidae</taxon>
        <taxon>Gloniales</taxon>
        <taxon>Gloniaceae</taxon>
        <taxon>Glonium</taxon>
    </lineage>
</organism>
<accession>A0A8E2JMI8</accession>
<keyword evidence="2" id="KW-1185">Reference proteome</keyword>
<dbReference type="EMBL" id="KV750922">
    <property type="protein sequence ID" value="OCL02613.1"/>
    <property type="molecule type" value="Genomic_DNA"/>
</dbReference>
<reference evidence="1 2" key="1">
    <citation type="journal article" date="2016" name="Nat. Commun.">
        <title>Ectomycorrhizal ecology is imprinted in the genome of the dominant symbiotic fungus Cenococcum geophilum.</title>
        <authorList>
            <consortium name="DOE Joint Genome Institute"/>
            <person name="Peter M."/>
            <person name="Kohler A."/>
            <person name="Ohm R.A."/>
            <person name="Kuo A."/>
            <person name="Krutzmann J."/>
            <person name="Morin E."/>
            <person name="Arend M."/>
            <person name="Barry K.W."/>
            <person name="Binder M."/>
            <person name="Choi C."/>
            <person name="Clum A."/>
            <person name="Copeland A."/>
            <person name="Grisel N."/>
            <person name="Haridas S."/>
            <person name="Kipfer T."/>
            <person name="LaButti K."/>
            <person name="Lindquist E."/>
            <person name="Lipzen A."/>
            <person name="Maire R."/>
            <person name="Meier B."/>
            <person name="Mihaltcheva S."/>
            <person name="Molinier V."/>
            <person name="Murat C."/>
            <person name="Poggeler S."/>
            <person name="Quandt C.A."/>
            <person name="Sperisen C."/>
            <person name="Tritt A."/>
            <person name="Tisserant E."/>
            <person name="Crous P.W."/>
            <person name="Henrissat B."/>
            <person name="Nehls U."/>
            <person name="Egli S."/>
            <person name="Spatafora J.W."/>
            <person name="Grigoriev I.V."/>
            <person name="Martin F.M."/>
        </authorList>
    </citation>
    <scope>NUCLEOTIDE SEQUENCE [LARGE SCALE GENOMIC DNA]</scope>
    <source>
        <strain evidence="1 2">CBS 207.34</strain>
    </source>
</reference>
<dbReference type="OrthoDB" id="3045089at2759"/>
<dbReference type="AlphaFoldDB" id="A0A8E2JMI8"/>
<name>A0A8E2JMI8_9PEZI</name>